<evidence type="ECO:0000259" key="1">
    <source>
        <dbReference type="PROSITE" id="PS51034"/>
    </source>
</evidence>
<dbReference type="InterPro" id="IPR052774">
    <property type="entry name" value="Celegans_DevNeuronal_Protein"/>
</dbReference>
<dbReference type="GeneID" id="111089311"/>
<proteinExistence type="predicted"/>
<name>A0ABM1TN30_LIMPO</name>
<evidence type="ECO:0000313" key="3">
    <source>
        <dbReference type="RefSeq" id="XP_022257286.1"/>
    </source>
</evidence>
<reference evidence="3" key="1">
    <citation type="submission" date="2025-08" db="UniProtKB">
        <authorList>
            <consortium name="RefSeq"/>
        </authorList>
    </citation>
    <scope>IDENTIFICATION</scope>
    <source>
        <tissue evidence="3">Muscle</tissue>
    </source>
</reference>
<dbReference type="PANTHER" id="PTHR47327:SF1">
    <property type="entry name" value="RE15579P"/>
    <property type="match status" value="1"/>
</dbReference>
<protein>
    <submittedName>
        <fullName evidence="3">Uncharacterized protein LOC111089311</fullName>
    </submittedName>
</protein>
<accession>A0ABM1TN30</accession>
<keyword evidence="2" id="KW-1185">Reference proteome</keyword>
<evidence type="ECO:0000313" key="2">
    <source>
        <dbReference type="Proteomes" id="UP000694941"/>
    </source>
</evidence>
<dbReference type="PANTHER" id="PTHR47327">
    <property type="entry name" value="FI18240P1-RELATED"/>
    <property type="match status" value="1"/>
</dbReference>
<sequence length="232" mass="25570">MTDEDTYGIFLRNLVAKDGSGTNNITLIDKTGCPVEVKMMREVRKLDKSSKSLESYLEAFTFTGSSVLELEADVETCLENCQPVLCNIPTGRSEDDLETVYSYGRKKREATEGSYGEVLSTMKLAKSLAVKAPEFGVGQPYYEANYATPVTAPTRTVFKEKKFDTPPPEGDIVCFEPTITAVFGSLTLFVELSILASCIAISRRWRREGAASKHIFSINYANSTDGSDFTIS</sequence>
<dbReference type="RefSeq" id="XP_022257286.1">
    <property type="nucleotide sequence ID" value="XM_022401578.1"/>
</dbReference>
<organism evidence="2 3">
    <name type="scientific">Limulus polyphemus</name>
    <name type="common">Atlantic horseshoe crab</name>
    <dbReference type="NCBI Taxonomy" id="6850"/>
    <lineage>
        <taxon>Eukaryota</taxon>
        <taxon>Metazoa</taxon>
        <taxon>Ecdysozoa</taxon>
        <taxon>Arthropoda</taxon>
        <taxon>Chelicerata</taxon>
        <taxon>Merostomata</taxon>
        <taxon>Xiphosura</taxon>
        <taxon>Limulidae</taxon>
        <taxon>Limulus</taxon>
    </lineage>
</organism>
<dbReference type="PROSITE" id="PS51034">
    <property type="entry name" value="ZP_2"/>
    <property type="match status" value="1"/>
</dbReference>
<feature type="domain" description="ZP" evidence="1">
    <location>
        <begin position="1"/>
        <end position="93"/>
    </location>
</feature>
<dbReference type="InterPro" id="IPR001507">
    <property type="entry name" value="ZP_dom"/>
</dbReference>
<dbReference type="Proteomes" id="UP000694941">
    <property type="component" value="Unplaced"/>
</dbReference>
<gene>
    <name evidence="3" type="primary">LOC111089311</name>
</gene>